<organism evidence="2 3">
    <name type="scientific">Thelonectria olida</name>
    <dbReference type="NCBI Taxonomy" id="1576542"/>
    <lineage>
        <taxon>Eukaryota</taxon>
        <taxon>Fungi</taxon>
        <taxon>Dikarya</taxon>
        <taxon>Ascomycota</taxon>
        <taxon>Pezizomycotina</taxon>
        <taxon>Sordariomycetes</taxon>
        <taxon>Hypocreomycetidae</taxon>
        <taxon>Hypocreales</taxon>
        <taxon>Nectriaceae</taxon>
        <taxon>Thelonectria</taxon>
    </lineage>
</organism>
<dbReference type="Proteomes" id="UP000777438">
    <property type="component" value="Unassembled WGS sequence"/>
</dbReference>
<evidence type="ECO:0000256" key="1">
    <source>
        <dbReference type="SAM" id="MobiDB-lite"/>
    </source>
</evidence>
<reference evidence="2 3" key="1">
    <citation type="journal article" date="2021" name="Nat. Commun.">
        <title>Genetic determinants of endophytism in the Arabidopsis root mycobiome.</title>
        <authorList>
            <person name="Mesny F."/>
            <person name="Miyauchi S."/>
            <person name="Thiergart T."/>
            <person name="Pickel B."/>
            <person name="Atanasova L."/>
            <person name="Karlsson M."/>
            <person name="Huettel B."/>
            <person name="Barry K.W."/>
            <person name="Haridas S."/>
            <person name="Chen C."/>
            <person name="Bauer D."/>
            <person name="Andreopoulos W."/>
            <person name="Pangilinan J."/>
            <person name="LaButti K."/>
            <person name="Riley R."/>
            <person name="Lipzen A."/>
            <person name="Clum A."/>
            <person name="Drula E."/>
            <person name="Henrissat B."/>
            <person name="Kohler A."/>
            <person name="Grigoriev I.V."/>
            <person name="Martin F.M."/>
            <person name="Hacquard S."/>
        </authorList>
    </citation>
    <scope>NUCLEOTIDE SEQUENCE [LARGE SCALE GENOMIC DNA]</scope>
    <source>
        <strain evidence="2 3">MPI-CAGE-CH-0241</strain>
    </source>
</reference>
<accession>A0A9P8WDI6</accession>
<evidence type="ECO:0000313" key="3">
    <source>
        <dbReference type="Proteomes" id="UP000777438"/>
    </source>
</evidence>
<name>A0A9P8WDI6_9HYPO</name>
<dbReference type="EMBL" id="JAGPYM010000003">
    <property type="protein sequence ID" value="KAH6896945.1"/>
    <property type="molecule type" value="Genomic_DNA"/>
</dbReference>
<keyword evidence="3" id="KW-1185">Reference proteome</keyword>
<dbReference type="AlphaFoldDB" id="A0A9P8WDI6"/>
<sequence>MHHISHITSQHGASPFYSLSIVHLLQQCTSYIQSHLQTSGAPPEWRVEKGRVNEQGYFSSARFSRVEVDFISDPPIHHHLQANPSRRFHILAKSHVVFIILEPGKISRGKGGPTVGLCSTADADGVGNLTNFLLGRRKNAPQRLLPRPARLAGSWEHGGSFSPPLRVADAHSQLNVVSHNSIAYGLHHLVPRRSSQRGGQLDGSLSERFPRRQRRQLGSKNVLWKSVISAWKPSRPARVAVFAG</sequence>
<feature type="region of interest" description="Disordered" evidence="1">
    <location>
        <begin position="193"/>
        <end position="212"/>
    </location>
</feature>
<proteinExistence type="predicted"/>
<gene>
    <name evidence="2" type="ORF">B0T10DRAFT_454826</name>
</gene>
<protein>
    <submittedName>
        <fullName evidence="2">Uncharacterized protein</fullName>
    </submittedName>
</protein>
<comment type="caution">
    <text evidence="2">The sequence shown here is derived from an EMBL/GenBank/DDBJ whole genome shotgun (WGS) entry which is preliminary data.</text>
</comment>
<evidence type="ECO:0000313" key="2">
    <source>
        <dbReference type="EMBL" id="KAH6896945.1"/>
    </source>
</evidence>